<keyword evidence="3" id="KW-1185">Reference proteome</keyword>
<dbReference type="AlphaFoldDB" id="A0AAV8Y116"/>
<dbReference type="EMBL" id="JANEYF010002643">
    <property type="protein sequence ID" value="KAJ8943861.1"/>
    <property type="molecule type" value="Genomic_DNA"/>
</dbReference>
<accession>A0AAV8Y116</accession>
<sequence length="156" mass="18245">MVEGKKVLIGDNLSSHFTKEVLQLWKENNIGFVCLPPNATHLCQPLDVSFFGPMKNYWKQLLQEWKKCNPNTSSVENSVFPRLLKRLFDRMANTAQKNAKQGFFFSGIYPLCKEKILNKIPQEKEARQHNICEVIVDYLKDQRNPKKRESTMKRKS</sequence>
<proteinExistence type="predicted"/>
<protein>
    <recommendedName>
        <fullName evidence="1">DDE-1 domain-containing protein</fullName>
    </recommendedName>
</protein>
<organism evidence="2 3">
    <name type="scientific">Rhamnusium bicolor</name>
    <dbReference type="NCBI Taxonomy" id="1586634"/>
    <lineage>
        <taxon>Eukaryota</taxon>
        <taxon>Metazoa</taxon>
        <taxon>Ecdysozoa</taxon>
        <taxon>Arthropoda</taxon>
        <taxon>Hexapoda</taxon>
        <taxon>Insecta</taxon>
        <taxon>Pterygota</taxon>
        <taxon>Neoptera</taxon>
        <taxon>Endopterygota</taxon>
        <taxon>Coleoptera</taxon>
        <taxon>Polyphaga</taxon>
        <taxon>Cucujiformia</taxon>
        <taxon>Chrysomeloidea</taxon>
        <taxon>Cerambycidae</taxon>
        <taxon>Lepturinae</taxon>
        <taxon>Rhagiini</taxon>
        <taxon>Rhamnusium</taxon>
    </lineage>
</organism>
<dbReference type="Pfam" id="PF03184">
    <property type="entry name" value="DDE_1"/>
    <property type="match status" value="1"/>
</dbReference>
<dbReference type="Gene3D" id="3.30.420.10">
    <property type="entry name" value="Ribonuclease H-like superfamily/Ribonuclease H"/>
    <property type="match status" value="1"/>
</dbReference>
<gene>
    <name evidence="2" type="ORF">NQ314_009631</name>
</gene>
<dbReference type="Proteomes" id="UP001162156">
    <property type="component" value="Unassembled WGS sequence"/>
</dbReference>
<dbReference type="InterPro" id="IPR004875">
    <property type="entry name" value="DDE_SF_endonuclease_dom"/>
</dbReference>
<name>A0AAV8Y116_9CUCU</name>
<evidence type="ECO:0000259" key="1">
    <source>
        <dbReference type="Pfam" id="PF03184"/>
    </source>
</evidence>
<dbReference type="GO" id="GO:0003676">
    <property type="term" value="F:nucleic acid binding"/>
    <property type="evidence" value="ECO:0007669"/>
    <property type="project" value="InterPro"/>
</dbReference>
<evidence type="ECO:0000313" key="3">
    <source>
        <dbReference type="Proteomes" id="UP001162156"/>
    </source>
</evidence>
<feature type="domain" description="DDE-1" evidence="1">
    <location>
        <begin position="4"/>
        <end position="67"/>
    </location>
</feature>
<evidence type="ECO:0000313" key="2">
    <source>
        <dbReference type="EMBL" id="KAJ8943861.1"/>
    </source>
</evidence>
<dbReference type="InterPro" id="IPR036397">
    <property type="entry name" value="RNaseH_sf"/>
</dbReference>
<comment type="caution">
    <text evidence="2">The sequence shown here is derived from an EMBL/GenBank/DDBJ whole genome shotgun (WGS) entry which is preliminary data.</text>
</comment>
<reference evidence="2" key="1">
    <citation type="journal article" date="2023" name="Insect Mol. Biol.">
        <title>Genome sequencing provides insights into the evolution of gene families encoding plant cell wall-degrading enzymes in longhorned beetles.</title>
        <authorList>
            <person name="Shin N.R."/>
            <person name="Okamura Y."/>
            <person name="Kirsch R."/>
            <person name="Pauchet Y."/>
        </authorList>
    </citation>
    <scope>NUCLEOTIDE SEQUENCE</scope>
    <source>
        <strain evidence="2">RBIC_L_NR</strain>
    </source>
</reference>